<evidence type="ECO:0000313" key="1">
    <source>
        <dbReference type="Proteomes" id="UP000887576"/>
    </source>
</evidence>
<accession>A0AC34RJ00</accession>
<protein>
    <submittedName>
        <fullName evidence="2">G-protein coupled receptors family 3 profile domain-containing protein</fullName>
    </submittedName>
</protein>
<name>A0AC34RJ00_9BILA</name>
<sequence length="945" mass="106821">MYSLITMATQIIANINILAQSLEDSQFLVSQSHVRQLRIPGDLIIGGVFPVHAKSNKLGGPPCGEIFETRGIHRVEAMLYALDMINAQTDFLRGYKLGALILDSCSNPAYALNQSLDFVRDMIGSTEVSDFQCADGRQPEIKYTPKKNVVAVVGASYSSVTVQIANLLRLFRIVQVSPASTNADLSDKSRFEYFARTVPSDNYQARAMIDIAIRFNWTYISLVYSADEYGELGADAFKKEARKSNICIAIEERISMKNIEDSVDNLVKKLQPEKKIGSRVVVLFVGTEYIPDLMEKTAERMKAVTTKKKPKKIIWLASEGWDRNNDAYTVGMRRLAAEGAIVLMLESQRVPTFEEYFLSLQPGDEKFERNKWLRELWQHKFNCEFDLPEGSTINRCESQRQSVENFSPDDKVQFVIEAVYAIAHALQAMKMDVCPNDTIETSWIARNARLPEVCNAMKHIDGDVFYKKYLLNVKFEDLVGKRVHFSPQGDGPAHYTILNYQPSANKLKTTDSDRGDYVEVGNWSEEHKVKLNERLMFWNLPGEDGQTPISKCSMACPVGYRKQLIKADEVCCWACGKCEDYEYLANETTCVDCGPGMWPTEDRKNCFRLADQQLKHMRWSSWYSIVPAAFAVIGIIATLCVIVVYMIYNETPVVKASGRELSYILLVSMILCYAMTFVLISPPTTLICAIKRSGIGFAFSCLYSAMLVKTNRIYRIFSQATRSAQRPMCISPMSQILLTALLAGVQLFGSLIWLFIVPPGTRHDYPTRSQVVLTCNVPDHHFLYSLAYDAVLIVLCTFYAIKTRKVPENFNETKFIGFSMYTTCVVWVSWTFFFFGTGSEFQIQTTSLCISISMSANVALICIFSPKLWIILFEKHKNVRKQDGEYMLRKSFRSSSHRSTLRATDDGAGATQYTALLADQKRRNSRKSSSQPSPSVTSVAQDTFL</sequence>
<dbReference type="WBParaSite" id="JU765_v2.g7210.t1">
    <property type="protein sequence ID" value="JU765_v2.g7210.t1"/>
    <property type="gene ID" value="JU765_v2.g7210"/>
</dbReference>
<proteinExistence type="predicted"/>
<evidence type="ECO:0000313" key="2">
    <source>
        <dbReference type="WBParaSite" id="JU765_v2.g7210.t1"/>
    </source>
</evidence>
<dbReference type="Proteomes" id="UP000887576">
    <property type="component" value="Unplaced"/>
</dbReference>
<organism evidence="1 2">
    <name type="scientific">Panagrolaimus sp. JU765</name>
    <dbReference type="NCBI Taxonomy" id="591449"/>
    <lineage>
        <taxon>Eukaryota</taxon>
        <taxon>Metazoa</taxon>
        <taxon>Ecdysozoa</taxon>
        <taxon>Nematoda</taxon>
        <taxon>Chromadorea</taxon>
        <taxon>Rhabditida</taxon>
        <taxon>Tylenchina</taxon>
        <taxon>Panagrolaimomorpha</taxon>
        <taxon>Panagrolaimoidea</taxon>
        <taxon>Panagrolaimidae</taxon>
        <taxon>Panagrolaimus</taxon>
    </lineage>
</organism>
<reference evidence="2" key="1">
    <citation type="submission" date="2022-11" db="UniProtKB">
        <authorList>
            <consortium name="WormBaseParasite"/>
        </authorList>
    </citation>
    <scope>IDENTIFICATION</scope>
</reference>